<protein>
    <submittedName>
        <fullName evidence="8">Chitin-binding protein</fullName>
    </submittedName>
</protein>
<dbReference type="SUPFAM" id="SSF81296">
    <property type="entry name" value="E set domains"/>
    <property type="match status" value="1"/>
</dbReference>
<keyword evidence="5" id="KW-0624">Polysaccharide degradation</keyword>
<dbReference type="InterPro" id="IPR004302">
    <property type="entry name" value="Cellulose/chitin-bd_N"/>
</dbReference>
<dbReference type="InterPro" id="IPR008965">
    <property type="entry name" value="CBM2/CBM3_carb-bd_dom_sf"/>
</dbReference>
<gene>
    <name evidence="8" type="ORF">HGK34_19575</name>
</gene>
<dbReference type="PROSITE" id="PS51173">
    <property type="entry name" value="CBM2"/>
    <property type="match status" value="1"/>
</dbReference>
<name>A0ABS1LQE4_9MICO</name>
<dbReference type="Proteomes" id="UP000675409">
    <property type="component" value="Unassembled WGS sequence"/>
</dbReference>
<organism evidence="8 9">
    <name type="scientific">Myceligenerans indicum</name>
    <dbReference type="NCBI Taxonomy" id="2593663"/>
    <lineage>
        <taxon>Bacteria</taxon>
        <taxon>Bacillati</taxon>
        <taxon>Actinomycetota</taxon>
        <taxon>Actinomycetes</taxon>
        <taxon>Micrococcales</taxon>
        <taxon>Promicromonosporaceae</taxon>
        <taxon>Myceligenerans</taxon>
    </lineage>
</organism>
<evidence type="ECO:0000313" key="9">
    <source>
        <dbReference type="Proteomes" id="UP000675409"/>
    </source>
</evidence>
<dbReference type="Pfam" id="PF03067">
    <property type="entry name" value="LPMO_10"/>
    <property type="match status" value="1"/>
</dbReference>
<dbReference type="SMART" id="SM00637">
    <property type="entry name" value="CBD_II"/>
    <property type="match status" value="1"/>
</dbReference>
<keyword evidence="4" id="KW-0326">Glycosidase</keyword>
<dbReference type="InterPro" id="IPR018366">
    <property type="entry name" value="CBM2_CS"/>
</dbReference>
<dbReference type="PANTHER" id="PTHR34823">
    <property type="entry name" value="GLCNAC-BINDING PROTEIN A"/>
    <property type="match status" value="1"/>
</dbReference>
<evidence type="ECO:0000259" key="7">
    <source>
        <dbReference type="PROSITE" id="PS51173"/>
    </source>
</evidence>
<evidence type="ECO:0000256" key="6">
    <source>
        <dbReference type="SAM" id="MobiDB-lite"/>
    </source>
</evidence>
<keyword evidence="3" id="KW-0136">Cellulose degradation</keyword>
<keyword evidence="5" id="KW-0119">Carbohydrate metabolism</keyword>
<accession>A0ABS1LQE4</accession>
<comment type="caution">
    <text evidence="8">The sequence shown here is derived from an EMBL/GenBank/DDBJ whole genome shotgun (WGS) entry which is preliminary data.</text>
</comment>
<dbReference type="InterPro" id="IPR014756">
    <property type="entry name" value="Ig_E-set"/>
</dbReference>
<evidence type="ECO:0000256" key="4">
    <source>
        <dbReference type="ARBA" id="ARBA00023295"/>
    </source>
</evidence>
<dbReference type="SUPFAM" id="SSF49384">
    <property type="entry name" value="Carbohydrate-binding domain"/>
    <property type="match status" value="1"/>
</dbReference>
<dbReference type="InterPro" id="IPR001919">
    <property type="entry name" value="CBD2"/>
</dbReference>
<reference evidence="8 9" key="1">
    <citation type="journal article" date="2021" name="Arch. Microbiol.">
        <title>Myceligenerans indicum sp. nov., an actinobacterium isolated from mangrove sediment of Sundarbans, India.</title>
        <authorList>
            <person name="Asha K."/>
            <person name="Bhadury P."/>
        </authorList>
    </citation>
    <scope>NUCLEOTIDE SEQUENCE [LARGE SCALE GENOMIC DNA]</scope>
    <source>
        <strain evidence="8 9">I2</strain>
    </source>
</reference>
<dbReference type="InterPro" id="IPR012291">
    <property type="entry name" value="CBM2_carb-bd_dom_sf"/>
</dbReference>
<keyword evidence="1" id="KW-0732">Signal</keyword>
<dbReference type="Gene3D" id="2.60.40.290">
    <property type="match status" value="1"/>
</dbReference>
<dbReference type="InterPro" id="IPR051024">
    <property type="entry name" value="GlcNAc_Chitin_IntDeg"/>
</dbReference>
<feature type="compositionally biased region" description="Pro residues" evidence="6">
    <location>
        <begin position="222"/>
        <end position="232"/>
    </location>
</feature>
<sequence length="337" mass="35425">MAAALALCGALLVVADPAPPEAQAHGTPLFPESRTYACYRDGIDNGEGGGLNPQNPKCAAALAQYGNYAFYNWFGNLISDAGDRHREIIPDGNLCGPGDDFAGMRPGGTDWPATQVEAGQGVTFRYAAWADHPGKFMQYVTRDGWDPGQPLKWSDLEAEPFDVAYDPPTQDGPEGAEYYWDATLPDKQGRHIIYSIWERSDSPEAFYSCSDVVFGEGGGEPTPTPTPTPTDSPEPGACEVTVTPVNSWDGGYQGAVELTSQNAVDGWDLTVTLPGVGTVTQSWNSEFSQTGETVTFSDAGWNGSLPAGGSATFGYLADGVPAAASAATLNGTSCALG</sequence>
<evidence type="ECO:0000256" key="1">
    <source>
        <dbReference type="ARBA" id="ARBA00022729"/>
    </source>
</evidence>
<evidence type="ECO:0000256" key="2">
    <source>
        <dbReference type="ARBA" id="ARBA00022801"/>
    </source>
</evidence>
<dbReference type="EMBL" id="JABBYC010000057">
    <property type="protein sequence ID" value="MBL0888455.1"/>
    <property type="molecule type" value="Genomic_DNA"/>
</dbReference>
<feature type="region of interest" description="Disordered" evidence="6">
    <location>
        <begin position="215"/>
        <end position="234"/>
    </location>
</feature>
<proteinExistence type="predicted"/>
<dbReference type="Gene3D" id="2.70.50.50">
    <property type="entry name" value="chitin-binding protein cbp21"/>
    <property type="match status" value="1"/>
</dbReference>
<dbReference type="PANTHER" id="PTHR34823:SF1">
    <property type="entry name" value="CHITIN-BINDING TYPE-4 DOMAIN-CONTAINING PROTEIN"/>
    <property type="match status" value="1"/>
</dbReference>
<evidence type="ECO:0000256" key="5">
    <source>
        <dbReference type="ARBA" id="ARBA00023326"/>
    </source>
</evidence>
<feature type="domain" description="CBM2" evidence="7">
    <location>
        <begin position="231"/>
        <end position="337"/>
    </location>
</feature>
<keyword evidence="9" id="KW-1185">Reference proteome</keyword>
<dbReference type="PROSITE" id="PS00561">
    <property type="entry name" value="CBM2_A"/>
    <property type="match status" value="1"/>
</dbReference>
<evidence type="ECO:0000256" key="3">
    <source>
        <dbReference type="ARBA" id="ARBA00023001"/>
    </source>
</evidence>
<dbReference type="CDD" id="cd21177">
    <property type="entry name" value="LPMO_AA10"/>
    <property type="match status" value="1"/>
</dbReference>
<dbReference type="Pfam" id="PF00553">
    <property type="entry name" value="CBM_2"/>
    <property type="match status" value="1"/>
</dbReference>
<keyword evidence="2" id="KW-0378">Hydrolase</keyword>
<evidence type="ECO:0000313" key="8">
    <source>
        <dbReference type="EMBL" id="MBL0888455.1"/>
    </source>
</evidence>